<feature type="non-terminal residue" evidence="1">
    <location>
        <position position="91"/>
    </location>
</feature>
<keyword evidence="2" id="KW-1185">Reference proteome</keyword>
<evidence type="ECO:0000313" key="1">
    <source>
        <dbReference type="EMBL" id="CAH3107938.1"/>
    </source>
</evidence>
<proteinExistence type="predicted"/>
<organism evidence="1 2">
    <name type="scientific">Porites lobata</name>
    <dbReference type="NCBI Taxonomy" id="104759"/>
    <lineage>
        <taxon>Eukaryota</taxon>
        <taxon>Metazoa</taxon>
        <taxon>Cnidaria</taxon>
        <taxon>Anthozoa</taxon>
        <taxon>Hexacorallia</taxon>
        <taxon>Scleractinia</taxon>
        <taxon>Fungiina</taxon>
        <taxon>Poritidae</taxon>
        <taxon>Porites</taxon>
    </lineage>
</organism>
<evidence type="ECO:0000313" key="2">
    <source>
        <dbReference type="Proteomes" id="UP001159405"/>
    </source>
</evidence>
<name>A0ABN8NJG3_9CNID</name>
<dbReference type="Proteomes" id="UP001159405">
    <property type="component" value="Unassembled WGS sequence"/>
</dbReference>
<dbReference type="EMBL" id="CALNXK010000020">
    <property type="protein sequence ID" value="CAH3107938.1"/>
    <property type="molecule type" value="Genomic_DNA"/>
</dbReference>
<comment type="caution">
    <text evidence="1">The sequence shown here is derived from an EMBL/GenBank/DDBJ whole genome shotgun (WGS) entry which is preliminary data.</text>
</comment>
<reference evidence="1 2" key="1">
    <citation type="submission" date="2022-05" db="EMBL/GenBank/DDBJ databases">
        <authorList>
            <consortium name="Genoscope - CEA"/>
            <person name="William W."/>
        </authorList>
    </citation>
    <scope>NUCLEOTIDE SEQUENCE [LARGE SCALE GENOMIC DNA]</scope>
</reference>
<protein>
    <submittedName>
        <fullName evidence="1">Uncharacterized protein</fullName>
    </submittedName>
</protein>
<sequence length="91" mass="10471">ETITKVSIGEEDAKLWLLPLSFRLQEFADCLFLTVKKKVYSNVMHIVKIEMLEKRDSKFHSLWLLTSKQSHLNGILATEAHWSSSISIVLV</sequence>
<accession>A0ABN8NJG3</accession>
<feature type="non-terminal residue" evidence="1">
    <location>
        <position position="1"/>
    </location>
</feature>
<gene>
    <name evidence="1" type="ORF">PLOB_00016600</name>
</gene>